<accession>A0AAU9T9F8</accession>
<evidence type="ECO:0000313" key="1">
    <source>
        <dbReference type="EMBL" id="CAH2084244.1"/>
    </source>
</evidence>
<reference evidence="1" key="1">
    <citation type="submission" date="2022-03" db="EMBL/GenBank/DDBJ databases">
        <authorList>
            <person name="Tunstrom K."/>
        </authorList>
    </citation>
    <scope>NUCLEOTIDE SEQUENCE</scope>
</reference>
<name>A0AAU9T9F8_EUPED</name>
<gene>
    <name evidence="1" type="ORF">EEDITHA_LOCUS832</name>
</gene>
<sequence length="67" mass="7426">MAFLDTEFEELRDRLRLIIRCPLFTAGGIRLKGVSPSPQPLLVRLQHGSLRYIIIDGTDGAFGLALS</sequence>
<evidence type="ECO:0000313" key="2">
    <source>
        <dbReference type="Proteomes" id="UP001153954"/>
    </source>
</evidence>
<organism evidence="1 2">
    <name type="scientific">Euphydryas editha</name>
    <name type="common">Edith's checkerspot</name>
    <dbReference type="NCBI Taxonomy" id="104508"/>
    <lineage>
        <taxon>Eukaryota</taxon>
        <taxon>Metazoa</taxon>
        <taxon>Ecdysozoa</taxon>
        <taxon>Arthropoda</taxon>
        <taxon>Hexapoda</taxon>
        <taxon>Insecta</taxon>
        <taxon>Pterygota</taxon>
        <taxon>Neoptera</taxon>
        <taxon>Endopterygota</taxon>
        <taxon>Lepidoptera</taxon>
        <taxon>Glossata</taxon>
        <taxon>Ditrysia</taxon>
        <taxon>Papilionoidea</taxon>
        <taxon>Nymphalidae</taxon>
        <taxon>Nymphalinae</taxon>
        <taxon>Euphydryas</taxon>
    </lineage>
</organism>
<dbReference type="AlphaFoldDB" id="A0AAU9T9F8"/>
<keyword evidence="2" id="KW-1185">Reference proteome</keyword>
<proteinExistence type="predicted"/>
<comment type="caution">
    <text evidence="1">The sequence shown here is derived from an EMBL/GenBank/DDBJ whole genome shotgun (WGS) entry which is preliminary data.</text>
</comment>
<dbReference type="Proteomes" id="UP001153954">
    <property type="component" value="Unassembled WGS sequence"/>
</dbReference>
<protein>
    <submittedName>
        <fullName evidence="1">Uncharacterized protein</fullName>
    </submittedName>
</protein>
<dbReference type="EMBL" id="CAKOGL010000002">
    <property type="protein sequence ID" value="CAH2084244.1"/>
    <property type="molecule type" value="Genomic_DNA"/>
</dbReference>